<evidence type="ECO:0000313" key="2">
    <source>
        <dbReference type="EMBL" id="KAJ7221317.1"/>
    </source>
</evidence>
<dbReference type="Proteomes" id="UP001219525">
    <property type="component" value="Unassembled WGS sequence"/>
</dbReference>
<feature type="region of interest" description="Disordered" evidence="1">
    <location>
        <begin position="25"/>
        <end position="91"/>
    </location>
</feature>
<accession>A0AAD6VV39</accession>
<comment type="caution">
    <text evidence="2">The sequence shown here is derived from an EMBL/GenBank/DDBJ whole genome shotgun (WGS) entry which is preliminary data.</text>
</comment>
<dbReference type="AlphaFoldDB" id="A0AAD6VV39"/>
<gene>
    <name evidence="2" type="ORF">GGX14DRAFT_558815</name>
</gene>
<evidence type="ECO:0000313" key="3">
    <source>
        <dbReference type="Proteomes" id="UP001219525"/>
    </source>
</evidence>
<dbReference type="EMBL" id="JARJCW010000008">
    <property type="protein sequence ID" value="KAJ7221317.1"/>
    <property type="molecule type" value="Genomic_DNA"/>
</dbReference>
<protein>
    <submittedName>
        <fullName evidence="2">Uncharacterized protein</fullName>
    </submittedName>
</protein>
<organism evidence="2 3">
    <name type="scientific">Mycena pura</name>
    <dbReference type="NCBI Taxonomy" id="153505"/>
    <lineage>
        <taxon>Eukaryota</taxon>
        <taxon>Fungi</taxon>
        <taxon>Dikarya</taxon>
        <taxon>Basidiomycota</taxon>
        <taxon>Agaricomycotina</taxon>
        <taxon>Agaricomycetes</taxon>
        <taxon>Agaricomycetidae</taxon>
        <taxon>Agaricales</taxon>
        <taxon>Marasmiineae</taxon>
        <taxon>Mycenaceae</taxon>
        <taxon>Mycena</taxon>
    </lineage>
</organism>
<keyword evidence="3" id="KW-1185">Reference proteome</keyword>
<reference evidence="2" key="1">
    <citation type="submission" date="2023-03" db="EMBL/GenBank/DDBJ databases">
        <title>Massive genome expansion in bonnet fungi (Mycena s.s.) driven by repeated elements and novel gene families across ecological guilds.</title>
        <authorList>
            <consortium name="Lawrence Berkeley National Laboratory"/>
            <person name="Harder C.B."/>
            <person name="Miyauchi S."/>
            <person name="Viragh M."/>
            <person name="Kuo A."/>
            <person name="Thoen E."/>
            <person name="Andreopoulos B."/>
            <person name="Lu D."/>
            <person name="Skrede I."/>
            <person name="Drula E."/>
            <person name="Henrissat B."/>
            <person name="Morin E."/>
            <person name="Kohler A."/>
            <person name="Barry K."/>
            <person name="LaButti K."/>
            <person name="Morin E."/>
            <person name="Salamov A."/>
            <person name="Lipzen A."/>
            <person name="Mereny Z."/>
            <person name="Hegedus B."/>
            <person name="Baldrian P."/>
            <person name="Stursova M."/>
            <person name="Weitz H."/>
            <person name="Taylor A."/>
            <person name="Grigoriev I.V."/>
            <person name="Nagy L.G."/>
            <person name="Martin F."/>
            <person name="Kauserud H."/>
        </authorList>
    </citation>
    <scope>NUCLEOTIDE SEQUENCE</scope>
    <source>
        <strain evidence="2">9144</strain>
    </source>
</reference>
<proteinExistence type="predicted"/>
<evidence type="ECO:0000256" key="1">
    <source>
        <dbReference type="SAM" id="MobiDB-lite"/>
    </source>
</evidence>
<name>A0AAD6VV39_9AGAR</name>
<sequence length="91" mass="9505">MRPATTFALSGASAGNASKSHRVAEVLLSDVHHSPAPESEDELDPPLDSTPSRRRGDGGRQRRRGAHTGGTSASPEAPVPVPFECEPSLPP</sequence>